<evidence type="ECO:0000313" key="2">
    <source>
        <dbReference type="Proteomes" id="UP000223009"/>
    </source>
</evidence>
<dbReference type="OrthoDB" id="22646at10239"/>
<dbReference type="EMBL" id="MF155946">
    <property type="protein sequence ID" value="ASR75549.1"/>
    <property type="molecule type" value="Genomic_DNA"/>
</dbReference>
<keyword evidence="2" id="KW-1185">Reference proteome</keyword>
<name>A0A222YWH4_9CAUD</name>
<reference evidence="1 2" key="1">
    <citation type="submission" date="2017-05" db="EMBL/GenBank/DDBJ databases">
        <authorList>
            <person name="Chapman J."/>
            <person name="Chang C."/>
            <person name="Suresh T."/>
            <person name="Shishido T.C."/>
            <person name="Bindert I."/>
            <person name="Shaffer C.D."/>
            <person name="Weston-Hafer K.A."/>
            <person name="Russell D.A."/>
            <person name="Pope W.H."/>
            <person name="Jacobs-Sera D."/>
            <person name="Hendrix R.W."/>
            <person name="Hatfull G.F."/>
        </authorList>
    </citation>
    <scope>NUCLEOTIDE SEQUENCE [LARGE SCALE GENOMIC DNA]</scope>
</reference>
<sequence>MQIDIRYSFGNGPYTVGGEIDEVPFEMTYHDGEAYLIVLTDDFVLRTFCVYSPMHGKLDNLMTGQLIFNLARQLDSEA</sequence>
<dbReference type="Proteomes" id="UP000223009">
    <property type="component" value="Segment"/>
</dbReference>
<evidence type="ECO:0000313" key="1">
    <source>
        <dbReference type="EMBL" id="ASR75549.1"/>
    </source>
</evidence>
<organism evidence="1 2">
    <name type="scientific">Streptomyces phage Mildred21</name>
    <dbReference type="NCBI Taxonomy" id="2023959"/>
    <lineage>
        <taxon>Viruses</taxon>
        <taxon>Duplodnaviria</taxon>
        <taxon>Heunggongvirae</taxon>
        <taxon>Uroviricota</taxon>
        <taxon>Caudoviricetes</taxon>
        <taxon>Stanwilliamsviridae</taxon>
        <taxon>Boydwoodruffvirinae</taxon>
        <taxon>Samistivirus</taxon>
        <taxon>Samistivirus mildred21</taxon>
    </lineage>
</organism>
<protein>
    <submittedName>
        <fullName evidence="1">Uncharacterized protein</fullName>
    </submittedName>
</protein>
<proteinExistence type="predicted"/>
<gene>
    <name evidence="1" type="ORF">SEA_MILDRED21_181</name>
</gene>
<accession>A0A222YWH4</accession>